<reference evidence="4 5" key="1">
    <citation type="submission" date="2017-07" db="EMBL/GenBank/DDBJ databases">
        <title>Genome Sequence of Antarctobacter heliothermus Strain SMS3 Isolated from a culture of the Diatom Skeletonema marinoi.</title>
        <authorList>
            <person name="Topel M."/>
            <person name="Pinder M.I.M."/>
            <person name="Johansson O.N."/>
            <person name="Kourtchenko O."/>
            <person name="Godhe A."/>
            <person name="Clarke A.K."/>
        </authorList>
    </citation>
    <scope>NUCLEOTIDE SEQUENCE [LARGE SCALE GENOMIC DNA]</scope>
    <source>
        <strain evidence="4 5">SMS3</strain>
        <plasmid evidence="5">Plasmid psms3-1</plasmid>
    </source>
</reference>
<dbReference type="CDD" id="cd08946">
    <property type="entry name" value="SDR_e"/>
    <property type="match status" value="1"/>
</dbReference>
<dbReference type="InterPro" id="IPR036291">
    <property type="entry name" value="NAD(P)-bd_dom_sf"/>
</dbReference>
<dbReference type="OrthoDB" id="7209874at2"/>
<evidence type="ECO:0000256" key="2">
    <source>
        <dbReference type="ARBA" id="ARBA00007637"/>
    </source>
</evidence>
<dbReference type="Pfam" id="PF01370">
    <property type="entry name" value="Epimerase"/>
    <property type="match status" value="1"/>
</dbReference>
<comment type="similarity">
    <text evidence="2">Belongs to the NAD(P)-dependent epimerase/dehydratase family.</text>
</comment>
<gene>
    <name evidence="4" type="ORF">ANTHELSMS3_04970</name>
</gene>
<evidence type="ECO:0000313" key="5">
    <source>
        <dbReference type="Proteomes" id="UP000203589"/>
    </source>
</evidence>
<dbReference type="PANTHER" id="PTHR43000">
    <property type="entry name" value="DTDP-D-GLUCOSE 4,6-DEHYDRATASE-RELATED"/>
    <property type="match status" value="1"/>
</dbReference>
<dbReference type="AlphaFoldDB" id="A0A222EBB6"/>
<evidence type="ECO:0000259" key="3">
    <source>
        <dbReference type="Pfam" id="PF01370"/>
    </source>
</evidence>
<dbReference type="InterPro" id="IPR020904">
    <property type="entry name" value="Sc_DH/Rdtase_CS"/>
</dbReference>
<protein>
    <submittedName>
        <fullName evidence="4">UDP-glucose 4-epimerase</fullName>
        <ecNumber evidence="4">5.1.3.2</ecNumber>
    </submittedName>
</protein>
<proteinExistence type="inferred from homology"/>
<name>A0A222EBB6_9RHOB</name>
<sequence>MALLITGATGHVGLTLVRLALAEGLEVVAQHRAPVSEALKDELGPRVHWARCDLSDAFATAAALSPCKIDACVHTAAIPNDRIAADIPWQTVQTNAVATSALLELARHQGWRFVYVSTGSVFQKDMDLSVPVPEDTPLSPRTLYGSTKAAGELFTGMYRNQYGLSAATVRIGFVYGPPLVPPQRDLPRGPLVAFLREAMLGIPVREAAGGDFVASFTHVDDVAAGLLAMVRAPELRHDIYHLSHGRNWSTFDVADAVRAAVPGAVVEVGPGTEPWTTWNRMRGALSGTRMLEDSGFAPRLPLAEGVTAFADWMRKNPDYLGQ</sequence>
<evidence type="ECO:0000313" key="4">
    <source>
        <dbReference type="EMBL" id="ASP23358.1"/>
    </source>
</evidence>
<keyword evidence="5" id="KW-1185">Reference proteome</keyword>
<geneLocation type="plasmid" evidence="5">
    <name>psms3-1</name>
</geneLocation>
<dbReference type="SUPFAM" id="SSF51735">
    <property type="entry name" value="NAD(P)-binding Rossmann-fold domains"/>
    <property type="match status" value="1"/>
</dbReference>
<dbReference type="Proteomes" id="UP000203589">
    <property type="component" value="Plasmid pSMS3-1"/>
</dbReference>
<dbReference type="Gene3D" id="3.40.50.720">
    <property type="entry name" value="NAD(P)-binding Rossmann-like Domain"/>
    <property type="match status" value="1"/>
</dbReference>
<dbReference type="InterPro" id="IPR001509">
    <property type="entry name" value="Epimerase_deHydtase"/>
</dbReference>
<dbReference type="PROSITE" id="PS00061">
    <property type="entry name" value="ADH_SHORT"/>
    <property type="match status" value="1"/>
</dbReference>
<dbReference type="RefSeq" id="WP_094037456.1">
    <property type="nucleotide sequence ID" value="NZ_CP022541.1"/>
</dbReference>
<dbReference type="EC" id="5.1.3.2" evidence="4"/>
<evidence type="ECO:0000256" key="1">
    <source>
        <dbReference type="ARBA" id="ARBA00005125"/>
    </source>
</evidence>
<dbReference type="GO" id="GO:0003978">
    <property type="term" value="F:UDP-glucose 4-epimerase activity"/>
    <property type="evidence" value="ECO:0007669"/>
    <property type="project" value="UniProtKB-EC"/>
</dbReference>
<dbReference type="EMBL" id="CP022541">
    <property type="protein sequence ID" value="ASP23358.1"/>
    <property type="molecule type" value="Genomic_DNA"/>
</dbReference>
<keyword evidence="4" id="KW-0614">Plasmid</keyword>
<keyword evidence="4" id="KW-0413">Isomerase</keyword>
<accession>A0A222EBB6</accession>
<dbReference type="KEGG" id="aht:ANTHELSMS3_04970"/>
<feature type="domain" description="NAD-dependent epimerase/dehydratase" evidence="3">
    <location>
        <begin position="4"/>
        <end position="235"/>
    </location>
</feature>
<comment type="pathway">
    <text evidence="1">Bacterial outer membrane biogenesis; LPS O-antigen biosynthesis.</text>
</comment>
<organism evidence="4 5">
    <name type="scientific">Antarctobacter heliothermus</name>
    <dbReference type="NCBI Taxonomy" id="74033"/>
    <lineage>
        <taxon>Bacteria</taxon>
        <taxon>Pseudomonadati</taxon>
        <taxon>Pseudomonadota</taxon>
        <taxon>Alphaproteobacteria</taxon>
        <taxon>Rhodobacterales</taxon>
        <taxon>Roseobacteraceae</taxon>
        <taxon>Antarctobacter</taxon>
    </lineage>
</organism>